<name>A0A1G8YEN2_9FLAO</name>
<dbReference type="Gene3D" id="1.20.1260.10">
    <property type="match status" value="1"/>
</dbReference>
<evidence type="ECO:0000313" key="3">
    <source>
        <dbReference type="Proteomes" id="UP000199580"/>
    </source>
</evidence>
<dbReference type="InterPro" id="IPR016920">
    <property type="entry name" value="UCP029477"/>
</dbReference>
<accession>A0A1G8YEN2</accession>
<keyword evidence="3" id="KW-1185">Reference proteome</keyword>
<dbReference type="PIRSF" id="PIRSF029477">
    <property type="entry name" value="UCP029477"/>
    <property type="match status" value="1"/>
</dbReference>
<dbReference type="AlphaFoldDB" id="A0A1G8YEN2"/>
<dbReference type="InterPro" id="IPR019052">
    <property type="entry name" value="DUF2383"/>
</dbReference>
<protein>
    <recommendedName>
        <fullName evidence="1">DUF2383 domain-containing protein</fullName>
    </recommendedName>
</protein>
<sequence>MSNEKNISALNNLIEINNDRVEGYETASKETESADLKSLFSELSSTSTSILSELRSEVSKLGGEPEEGTRVTGKFFRAWMDVKAALTGNNRHEILASCEFGEDKAQEAYEDVLSDSDSGLSSEQVSLVREQQSKLRVDHDKVKALRDATAA</sequence>
<dbReference type="OrthoDB" id="282393at2"/>
<dbReference type="SUPFAM" id="SSF47240">
    <property type="entry name" value="Ferritin-like"/>
    <property type="match status" value="1"/>
</dbReference>
<reference evidence="2 3" key="1">
    <citation type="submission" date="2016-10" db="EMBL/GenBank/DDBJ databases">
        <authorList>
            <person name="de Groot N.N."/>
        </authorList>
    </citation>
    <scope>NUCLEOTIDE SEQUENCE [LARGE SCALE GENOMIC DNA]</scope>
    <source>
        <strain evidence="2 3">CGMCC 1.10076</strain>
    </source>
</reference>
<proteinExistence type="predicted"/>
<dbReference type="EMBL" id="FNEZ01000003">
    <property type="protein sequence ID" value="SDK00510.1"/>
    <property type="molecule type" value="Genomic_DNA"/>
</dbReference>
<feature type="domain" description="DUF2383" evidence="1">
    <location>
        <begin position="7"/>
        <end position="114"/>
    </location>
</feature>
<dbReference type="Proteomes" id="UP000199580">
    <property type="component" value="Unassembled WGS sequence"/>
</dbReference>
<dbReference type="InterPro" id="IPR012347">
    <property type="entry name" value="Ferritin-like"/>
</dbReference>
<dbReference type="NCBIfam" id="TIGR02284">
    <property type="entry name" value="PA2169 family four-helix-bundle protein"/>
    <property type="match status" value="1"/>
</dbReference>
<dbReference type="InterPro" id="IPR009078">
    <property type="entry name" value="Ferritin-like_SF"/>
</dbReference>
<dbReference type="Pfam" id="PF09537">
    <property type="entry name" value="DUF2383"/>
    <property type="match status" value="1"/>
</dbReference>
<gene>
    <name evidence="2" type="ORF">SAMN04487935_2276</name>
</gene>
<evidence type="ECO:0000313" key="2">
    <source>
        <dbReference type="EMBL" id="SDK00510.1"/>
    </source>
</evidence>
<dbReference type="STRING" id="1128970.SAMN04487935_2276"/>
<evidence type="ECO:0000259" key="1">
    <source>
        <dbReference type="Pfam" id="PF09537"/>
    </source>
</evidence>
<dbReference type="InterPro" id="IPR011971">
    <property type="entry name" value="CHP02284"/>
</dbReference>
<dbReference type="RefSeq" id="WP_091395408.1">
    <property type="nucleotide sequence ID" value="NZ_BKAI01000006.1"/>
</dbReference>
<organism evidence="2 3">
    <name type="scientific">Flavobacterium noncentrifugens</name>
    <dbReference type="NCBI Taxonomy" id="1128970"/>
    <lineage>
        <taxon>Bacteria</taxon>
        <taxon>Pseudomonadati</taxon>
        <taxon>Bacteroidota</taxon>
        <taxon>Flavobacteriia</taxon>
        <taxon>Flavobacteriales</taxon>
        <taxon>Flavobacteriaceae</taxon>
        <taxon>Flavobacterium</taxon>
    </lineage>
</organism>